<dbReference type="Proteomes" id="UP000580250">
    <property type="component" value="Unassembled WGS sequence"/>
</dbReference>
<comment type="cofactor">
    <cofactor evidence="13">
        <name>Mg(2+)</name>
        <dbReference type="ChEBI" id="CHEBI:18420"/>
    </cofactor>
    <cofactor evidence="13">
        <name>Mn(2+)</name>
        <dbReference type="ChEBI" id="CHEBI:29035"/>
    </cofactor>
</comment>
<dbReference type="PROSITE" id="PS00108">
    <property type="entry name" value="PROTEIN_KINASE_ST"/>
    <property type="match status" value="1"/>
</dbReference>
<evidence type="ECO:0000256" key="6">
    <source>
        <dbReference type="ARBA" id="ARBA00022729"/>
    </source>
</evidence>
<evidence type="ECO:0000256" key="5">
    <source>
        <dbReference type="ARBA" id="ARBA00022692"/>
    </source>
</evidence>
<dbReference type="PRINTS" id="PR00653">
    <property type="entry name" value="ACTIVIN2R"/>
</dbReference>
<keyword evidence="11 13" id="KW-0472">Membrane</keyword>
<feature type="transmembrane region" description="Helical" evidence="13">
    <location>
        <begin position="251"/>
        <end position="278"/>
    </location>
</feature>
<gene>
    <name evidence="15" type="ORF">MENT_LOCUS10520</name>
</gene>
<dbReference type="AlphaFoldDB" id="A0A6V7UC70"/>
<dbReference type="GO" id="GO:0046872">
    <property type="term" value="F:metal ion binding"/>
    <property type="evidence" value="ECO:0007669"/>
    <property type="project" value="UniProtKB-KW"/>
</dbReference>
<keyword evidence="8 13" id="KW-0418">Kinase</keyword>
<name>A0A6V7UC70_MELEN</name>
<accession>A0A6V7UC70</accession>
<evidence type="ECO:0000256" key="2">
    <source>
        <dbReference type="ARBA" id="ARBA00009605"/>
    </source>
</evidence>
<keyword evidence="13" id="KW-0479">Metal-binding</keyword>
<evidence type="ECO:0000256" key="3">
    <source>
        <dbReference type="ARBA" id="ARBA00022527"/>
    </source>
</evidence>
<evidence type="ECO:0000259" key="14">
    <source>
        <dbReference type="PROSITE" id="PS50011"/>
    </source>
</evidence>
<dbReference type="GO" id="GO:0071363">
    <property type="term" value="P:cellular response to growth factor stimulus"/>
    <property type="evidence" value="ECO:0007669"/>
    <property type="project" value="TreeGrafter"/>
</dbReference>
<keyword evidence="3 13" id="KW-0723">Serine/threonine-protein kinase</keyword>
<feature type="transmembrane region" description="Helical" evidence="13">
    <location>
        <begin position="7"/>
        <end position="24"/>
    </location>
</feature>
<dbReference type="SMART" id="SM00220">
    <property type="entry name" value="S_TKc"/>
    <property type="match status" value="1"/>
</dbReference>
<keyword evidence="4 13" id="KW-0808">Transferase</keyword>
<dbReference type="GO" id="GO:0017002">
    <property type="term" value="F:activin receptor activity"/>
    <property type="evidence" value="ECO:0007669"/>
    <property type="project" value="TreeGrafter"/>
</dbReference>
<evidence type="ECO:0000256" key="1">
    <source>
        <dbReference type="ARBA" id="ARBA00004479"/>
    </source>
</evidence>
<keyword evidence="13" id="KW-0460">Magnesium</keyword>
<dbReference type="SUPFAM" id="SSF56112">
    <property type="entry name" value="Protein kinase-like (PK-like)"/>
    <property type="match status" value="1"/>
</dbReference>
<dbReference type="InterPro" id="IPR008271">
    <property type="entry name" value="Ser/Thr_kinase_AS"/>
</dbReference>
<proteinExistence type="inferred from homology"/>
<dbReference type="GO" id="GO:0005524">
    <property type="term" value="F:ATP binding"/>
    <property type="evidence" value="ECO:0007669"/>
    <property type="project" value="UniProtKB-UniRule"/>
</dbReference>
<keyword evidence="9 13" id="KW-0067">ATP-binding</keyword>
<evidence type="ECO:0000256" key="7">
    <source>
        <dbReference type="ARBA" id="ARBA00022741"/>
    </source>
</evidence>
<evidence type="ECO:0000256" key="4">
    <source>
        <dbReference type="ARBA" id="ARBA00022679"/>
    </source>
</evidence>
<evidence type="ECO:0000256" key="8">
    <source>
        <dbReference type="ARBA" id="ARBA00022777"/>
    </source>
</evidence>
<dbReference type="PANTHER" id="PTHR23255:SF98">
    <property type="entry name" value="SERINE_THREONINE-PROTEIN KINASE RECEPTOR"/>
    <property type="match status" value="1"/>
</dbReference>
<keyword evidence="6" id="KW-0732">Signal</keyword>
<sequence>MLLIYRMFFCSSFVINLLLFDIFFDNKRVEGFVRDRFNSSIQQQSDEEIIDNSNNYLATSNALTDDNHEKNLPEFFDKFGKIGVNYDLDVNDTEPALKNKPFIYCQKYEQNSCASKNPEDCTETVKCYASINTHLLACMAVSLYTINENGTFHEIPSIKSCWSQGASELRECRSEDECVVDTRRTGTIGLSAKFCCCRTHNCNSKFTFKPQPDYEDEEEDNEITKLLGISANQQQTLPPSQPTFHQQLQNYHLALFIVGMLLLILLFITISISCFAISQKLRKKITKKGIKQIRPISNGMNSREPLIGGEVTLSDGTRLKLTEMEITEKIAEGRFGQVYKAKIGDRFLAVKQFVDNGEDSWTNEMDIHSMKSISKNDNIAEFLGGFYFEKKYMLLIKFYSKCSLFDYLKENTVTLLQSLRMISSMLCGLAFLHEEIPNGSDPKPTIVHRDLKSKNILVRDDLSTCITDFGLALKCESSKTISPGQNLLQVGTRRYMSPEVLEGATEFTSFAFQQIDVYAAALVIWEVLSRTCINEENKEENVENKVTENCENIRLTSTPPPFMLPYEAEIGTNPSLSQIREHVALRKCRPRVRPALMDNEISTCIVRTMSEMWDHEPDCRITSSCARDRSLIWLTNIRILMPN</sequence>
<evidence type="ECO:0000313" key="16">
    <source>
        <dbReference type="Proteomes" id="UP000580250"/>
    </source>
</evidence>
<dbReference type="Pfam" id="PF00069">
    <property type="entry name" value="Pkinase"/>
    <property type="match status" value="1"/>
</dbReference>
<dbReference type="Gene3D" id="3.30.200.20">
    <property type="entry name" value="Phosphorylase Kinase, domain 1"/>
    <property type="match status" value="1"/>
</dbReference>
<dbReference type="OrthoDB" id="547665at2759"/>
<dbReference type="EMBL" id="CAJEWN010000049">
    <property type="protein sequence ID" value="CAD2151786.1"/>
    <property type="molecule type" value="Genomic_DNA"/>
</dbReference>
<evidence type="ECO:0000256" key="11">
    <source>
        <dbReference type="ARBA" id="ARBA00023136"/>
    </source>
</evidence>
<comment type="subcellular location">
    <subcellularLocation>
        <location evidence="1 13">Membrane</location>
        <topology evidence="1 13">Single-pass type I membrane protein</topology>
    </subcellularLocation>
</comment>
<dbReference type="GO" id="GO:0048185">
    <property type="term" value="F:activin binding"/>
    <property type="evidence" value="ECO:0007669"/>
    <property type="project" value="TreeGrafter"/>
</dbReference>
<protein>
    <recommendedName>
        <fullName evidence="13">Serine/threonine-protein kinase receptor</fullName>
        <ecNumber evidence="13">2.7.11.30</ecNumber>
    </recommendedName>
</protein>
<keyword evidence="12 13" id="KW-0675">Receptor</keyword>
<feature type="domain" description="Protein kinase" evidence="14">
    <location>
        <begin position="324"/>
        <end position="634"/>
    </location>
</feature>
<comment type="caution">
    <text evidence="15">The sequence shown here is derived from an EMBL/GenBank/DDBJ whole genome shotgun (WGS) entry which is preliminary data.</text>
</comment>
<keyword evidence="10 13" id="KW-1133">Transmembrane helix</keyword>
<keyword evidence="7 13" id="KW-0547">Nucleotide-binding</keyword>
<evidence type="ECO:0000256" key="12">
    <source>
        <dbReference type="ARBA" id="ARBA00023170"/>
    </source>
</evidence>
<keyword evidence="13" id="KW-0464">Manganese</keyword>
<organism evidence="15 16">
    <name type="scientific">Meloidogyne enterolobii</name>
    <name type="common">Root-knot nematode worm</name>
    <name type="synonym">Meloidogyne mayaguensis</name>
    <dbReference type="NCBI Taxonomy" id="390850"/>
    <lineage>
        <taxon>Eukaryota</taxon>
        <taxon>Metazoa</taxon>
        <taxon>Ecdysozoa</taxon>
        <taxon>Nematoda</taxon>
        <taxon>Chromadorea</taxon>
        <taxon>Rhabditida</taxon>
        <taxon>Tylenchina</taxon>
        <taxon>Tylenchomorpha</taxon>
        <taxon>Tylenchoidea</taxon>
        <taxon>Meloidogynidae</taxon>
        <taxon>Meloidogyninae</taxon>
        <taxon>Meloidogyne</taxon>
    </lineage>
</organism>
<dbReference type="EC" id="2.7.11.30" evidence="13"/>
<dbReference type="CDD" id="cd23617">
    <property type="entry name" value="TFP_LU_ECD_Daf4"/>
    <property type="match status" value="1"/>
</dbReference>
<evidence type="ECO:0000256" key="13">
    <source>
        <dbReference type="RuleBase" id="RU361271"/>
    </source>
</evidence>
<evidence type="ECO:0000256" key="9">
    <source>
        <dbReference type="ARBA" id="ARBA00022840"/>
    </source>
</evidence>
<keyword evidence="5 13" id="KW-0812">Transmembrane</keyword>
<dbReference type="InterPro" id="IPR045860">
    <property type="entry name" value="Snake_toxin-like_sf"/>
</dbReference>
<dbReference type="Gene3D" id="2.10.60.10">
    <property type="entry name" value="CD59"/>
    <property type="match status" value="1"/>
</dbReference>
<reference evidence="15 16" key="1">
    <citation type="submission" date="2020-08" db="EMBL/GenBank/DDBJ databases">
        <authorList>
            <person name="Koutsovoulos G."/>
            <person name="Danchin GJ E."/>
        </authorList>
    </citation>
    <scope>NUCLEOTIDE SEQUENCE [LARGE SCALE GENOMIC DNA]</scope>
</reference>
<comment type="similarity">
    <text evidence="2 13">Belongs to the protein kinase superfamily. TKL Ser/Thr protein kinase family. TGFB receptor subfamily.</text>
</comment>
<dbReference type="Gene3D" id="1.10.510.10">
    <property type="entry name" value="Transferase(Phosphotransferase) domain 1"/>
    <property type="match status" value="1"/>
</dbReference>
<dbReference type="PROSITE" id="PS50011">
    <property type="entry name" value="PROTEIN_KINASE_DOM"/>
    <property type="match status" value="1"/>
</dbReference>
<dbReference type="InterPro" id="IPR000333">
    <property type="entry name" value="TGFB_receptor"/>
</dbReference>
<dbReference type="PANTHER" id="PTHR23255">
    <property type="entry name" value="TRANSFORMING GROWTH FACTOR-BETA RECEPTOR TYPE I AND II"/>
    <property type="match status" value="1"/>
</dbReference>
<comment type="catalytic activity">
    <reaction evidence="13">
        <text>L-threonyl-[receptor-protein] + ATP = O-phospho-L-threonyl-[receptor-protein] + ADP + H(+)</text>
        <dbReference type="Rhea" id="RHEA:44880"/>
        <dbReference type="Rhea" id="RHEA-COMP:11024"/>
        <dbReference type="Rhea" id="RHEA-COMP:11025"/>
        <dbReference type="ChEBI" id="CHEBI:15378"/>
        <dbReference type="ChEBI" id="CHEBI:30013"/>
        <dbReference type="ChEBI" id="CHEBI:30616"/>
        <dbReference type="ChEBI" id="CHEBI:61977"/>
        <dbReference type="ChEBI" id="CHEBI:456216"/>
        <dbReference type="EC" id="2.7.11.30"/>
    </reaction>
</comment>
<evidence type="ECO:0000256" key="10">
    <source>
        <dbReference type="ARBA" id="ARBA00022989"/>
    </source>
</evidence>
<dbReference type="InterPro" id="IPR011009">
    <property type="entry name" value="Kinase-like_dom_sf"/>
</dbReference>
<dbReference type="GO" id="GO:0048179">
    <property type="term" value="C:activin receptor complex"/>
    <property type="evidence" value="ECO:0007669"/>
    <property type="project" value="TreeGrafter"/>
</dbReference>
<evidence type="ECO:0000313" key="15">
    <source>
        <dbReference type="EMBL" id="CAD2151786.1"/>
    </source>
</evidence>
<dbReference type="InterPro" id="IPR000719">
    <property type="entry name" value="Prot_kinase_dom"/>
</dbReference>
<comment type="caution">
    <text evidence="13">Lacks conserved residue(s) required for the propagation of feature annotation.</text>
</comment>